<gene>
    <name evidence="1" type="ORF">MRB53_033777</name>
</gene>
<accession>A0ACC2KWN6</accession>
<evidence type="ECO:0000313" key="1">
    <source>
        <dbReference type="EMBL" id="KAJ8625247.1"/>
    </source>
</evidence>
<evidence type="ECO:0000313" key="2">
    <source>
        <dbReference type="Proteomes" id="UP001234297"/>
    </source>
</evidence>
<dbReference type="Proteomes" id="UP001234297">
    <property type="component" value="Chromosome 11"/>
</dbReference>
<reference evidence="1 2" key="1">
    <citation type="journal article" date="2022" name="Hortic Res">
        <title>A haplotype resolved chromosomal level avocado genome allows analysis of novel avocado genes.</title>
        <authorList>
            <person name="Nath O."/>
            <person name="Fletcher S.J."/>
            <person name="Hayward A."/>
            <person name="Shaw L.M."/>
            <person name="Masouleh A.K."/>
            <person name="Furtado A."/>
            <person name="Henry R.J."/>
            <person name="Mitter N."/>
        </authorList>
    </citation>
    <scope>NUCLEOTIDE SEQUENCE [LARGE SCALE GENOMIC DNA]</scope>
    <source>
        <strain evidence="2">cv. Hass</strain>
    </source>
</reference>
<comment type="caution">
    <text evidence="1">The sequence shown here is derived from an EMBL/GenBank/DDBJ whole genome shotgun (WGS) entry which is preliminary data.</text>
</comment>
<keyword evidence="2" id="KW-1185">Reference proteome</keyword>
<sequence>MFAVEFMWVRSATLDTWLPEQVSFMQFMGNDKSNSYWEAELPSDYVGVGTESFIHAKYEEKRWLSKEGTQTPPEGGEEKYSTFKNGSDDEGSVGCSNNSNKPSLEVAIPAKHLPFLSSGTTPTEPYQGSMDMKVPKLSPPMPEPKSRSPVPVHLAPNFSDMLFEEASKENGFRSPSSTLLPPGISPVTPEPKSKSQVPVDSAANVSGMLSVEAPVENAMESSSPKNWARFECTHSFTLSKPYLMGAPSLDPKLYCLSMLIPRVDCLQNLSLLEKHYSSLV</sequence>
<protein>
    <submittedName>
        <fullName evidence="1">Uncharacterized protein</fullName>
    </submittedName>
</protein>
<name>A0ACC2KWN6_PERAE</name>
<organism evidence="1 2">
    <name type="scientific">Persea americana</name>
    <name type="common">Avocado</name>
    <dbReference type="NCBI Taxonomy" id="3435"/>
    <lineage>
        <taxon>Eukaryota</taxon>
        <taxon>Viridiplantae</taxon>
        <taxon>Streptophyta</taxon>
        <taxon>Embryophyta</taxon>
        <taxon>Tracheophyta</taxon>
        <taxon>Spermatophyta</taxon>
        <taxon>Magnoliopsida</taxon>
        <taxon>Magnoliidae</taxon>
        <taxon>Laurales</taxon>
        <taxon>Lauraceae</taxon>
        <taxon>Persea</taxon>
    </lineage>
</organism>
<proteinExistence type="predicted"/>
<dbReference type="EMBL" id="CM056819">
    <property type="protein sequence ID" value="KAJ8625247.1"/>
    <property type="molecule type" value="Genomic_DNA"/>
</dbReference>